<dbReference type="EMBL" id="JBCGBO010000004">
    <property type="protein sequence ID" value="KAK9210669.1"/>
    <property type="molecule type" value="Genomic_DNA"/>
</dbReference>
<dbReference type="PANTHER" id="PTHR34223">
    <property type="entry name" value="OS11G0201299 PROTEIN"/>
    <property type="match status" value="1"/>
</dbReference>
<evidence type="ECO:0008006" key="5">
    <source>
        <dbReference type="Google" id="ProtNLM"/>
    </source>
</evidence>
<protein>
    <recommendedName>
        <fullName evidence="5">F-box domain-containing protein</fullName>
    </recommendedName>
</protein>
<dbReference type="Gene3D" id="3.80.10.10">
    <property type="entry name" value="Ribonuclease Inhibitor"/>
    <property type="match status" value="1"/>
</dbReference>
<dbReference type="PANTHER" id="PTHR34223:SF51">
    <property type="entry name" value="OS06G0556300 PROTEIN"/>
    <property type="match status" value="1"/>
</dbReference>
<keyword evidence="4" id="KW-1185">Reference proteome</keyword>
<dbReference type="Pfam" id="PF23622">
    <property type="entry name" value="LRR_At1g61320_AtMIF1"/>
    <property type="match status" value="1"/>
</dbReference>
<gene>
    <name evidence="3" type="ORF">WN944_003040</name>
</gene>
<evidence type="ECO:0000259" key="1">
    <source>
        <dbReference type="Pfam" id="PF00646"/>
    </source>
</evidence>
<dbReference type="InterPro" id="IPR032675">
    <property type="entry name" value="LRR_dom_sf"/>
</dbReference>
<sequence length="364" mass="42303">MVKKIWIGSDRAMYVAVVNADLTESIFENQVLGIDRLSNMPDHLIHHILSLLDTKSAVQKCLLSKHWRHHWTHTHALNFDHSSFRRRRNSFARFIRHVLRRHQPYKLSKLRFVTGGRRNQSLISRILNYAKSHGVEELETDVIHFPPAFLKCETLKTLNLGPHRTIRALPPNSFGFKSLTTLQLTCVFIWLRENDLFSSFLNLENLKLIDCVLLDAAKLDISAPRLVNLRISNLKYDGVITVLVVSAPRLKYFHFDMSTPSLPLYVDDCVALDKIDICLRDPYFYLDCIYAYIQYLMSVAQCFSHENAKSCVLSLIFPQQRIILRRSSPHLPIKVEVLEQDKRLWDIYYPCPMYLKLKGLSGPL</sequence>
<dbReference type="InterPro" id="IPR053197">
    <property type="entry name" value="F-box_SCFL_complex_component"/>
</dbReference>
<dbReference type="Pfam" id="PF00646">
    <property type="entry name" value="F-box"/>
    <property type="match status" value="1"/>
</dbReference>
<dbReference type="InterPro" id="IPR001810">
    <property type="entry name" value="F-box_dom"/>
</dbReference>
<feature type="domain" description="At1g61320/AtMIF1 LRR" evidence="2">
    <location>
        <begin position="99"/>
        <end position="285"/>
    </location>
</feature>
<organism evidence="3 4">
    <name type="scientific">Citrus x changshan-huyou</name>
    <dbReference type="NCBI Taxonomy" id="2935761"/>
    <lineage>
        <taxon>Eukaryota</taxon>
        <taxon>Viridiplantae</taxon>
        <taxon>Streptophyta</taxon>
        <taxon>Embryophyta</taxon>
        <taxon>Tracheophyta</taxon>
        <taxon>Spermatophyta</taxon>
        <taxon>Magnoliopsida</taxon>
        <taxon>eudicotyledons</taxon>
        <taxon>Gunneridae</taxon>
        <taxon>Pentapetalae</taxon>
        <taxon>rosids</taxon>
        <taxon>malvids</taxon>
        <taxon>Sapindales</taxon>
        <taxon>Rutaceae</taxon>
        <taxon>Aurantioideae</taxon>
        <taxon>Citrus</taxon>
    </lineage>
</organism>
<name>A0AAP0QNZ5_9ROSI</name>
<dbReference type="SUPFAM" id="SSF81383">
    <property type="entry name" value="F-box domain"/>
    <property type="match status" value="1"/>
</dbReference>
<dbReference type="Proteomes" id="UP001428341">
    <property type="component" value="Unassembled WGS sequence"/>
</dbReference>
<evidence type="ECO:0000313" key="4">
    <source>
        <dbReference type="Proteomes" id="UP001428341"/>
    </source>
</evidence>
<dbReference type="SUPFAM" id="SSF52047">
    <property type="entry name" value="RNI-like"/>
    <property type="match status" value="1"/>
</dbReference>
<dbReference type="InterPro" id="IPR055357">
    <property type="entry name" value="LRR_At1g61320_AtMIF1"/>
</dbReference>
<dbReference type="Gene3D" id="1.20.1280.50">
    <property type="match status" value="1"/>
</dbReference>
<evidence type="ECO:0000313" key="3">
    <source>
        <dbReference type="EMBL" id="KAK9210669.1"/>
    </source>
</evidence>
<evidence type="ECO:0000259" key="2">
    <source>
        <dbReference type="Pfam" id="PF23622"/>
    </source>
</evidence>
<reference evidence="3 4" key="1">
    <citation type="submission" date="2024-05" db="EMBL/GenBank/DDBJ databases">
        <title>Haplotype-resolved chromosome-level genome assembly of Huyou (Citrus changshanensis).</title>
        <authorList>
            <person name="Miao C."/>
            <person name="Chen W."/>
            <person name="Wu Y."/>
            <person name="Wang L."/>
            <person name="Zhao S."/>
            <person name="Grierson D."/>
            <person name="Xu C."/>
            <person name="Chen K."/>
        </authorList>
    </citation>
    <scope>NUCLEOTIDE SEQUENCE [LARGE SCALE GENOMIC DNA]</scope>
    <source>
        <strain evidence="3">01-14</strain>
        <tissue evidence="3">Leaf</tissue>
    </source>
</reference>
<dbReference type="AlphaFoldDB" id="A0AAP0QNZ5"/>
<proteinExistence type="predicted"/>
<comment type="caution">
    <text evidence="3">The sequence shown here is derived from an EMBL/GenBank/DDBJ whole genome shotgun (WGS) entry which is preliminary data.</text>
</comment>
<feature type="domain" description="F-box" evidence="1">
    <location>
        <begin position="37"/>
        <end position="72"/>
    </location>
</feature>
<accession>A0AAP0QNZ5</accession>
<dbReference type="InterPro" id="IPR036047">
    <property type="entry name" value="F-box-like_dom_sf"/>
</dbReference>